<dbReference type="EMBL" id="MCBS01018407">
    <property type="protein sequence ID" value="RKF81328.1"/>
    <property type="molecule type" value="Genomic_DNA"/>
</dbReference>
<protein>
    <submittedName>
        <fullName evidence="5">Deoxyribonuclease Tat-D</fullName>
    </submittedName>
</protein>
<keyword evidence="2" id="KW-0540">Nuclease</keyword>
<evidence type="ECO:0000256" key="4">
    <source>
        <dbReference type="ARBA" id="ARBA00022801"/>
    </source>
</evidence>
<dbReference type="InterPro" id="IPR001130">
    <property type="entry name" value="TatD-like"/>
</dbReference>
<dbReference type="Gene3D" id="3.20.20.140">
    <property type="entry name" value="Metal-dependent hydrolases"/>
    <property type="match status" value="1"/>
</dbReference>
<dbReference type="InterPro" id="IPR032466">
    <property type="entry name" value="Metal_Hydrolase"/>
</dbReference>
<evidence type="ECO:0000313" key="6">
    <source>
        <dbReference type="Proteomes" id="UP000285326"/>
    </source>
</evidence>
<dbReference type="AlphaFoldDB" id="A0A420J3H4"/>
<name>A0A420J3H4_9PEZI</name>
<dbReference type="InterPro" id="IPR050891">
    <property type="entry name" value="TatD-type_Hydrolase"/>
</dbReference>
<evidence type="ECO:0000256" key="2">
    <source>
        <dbReference type="ARBA" id="ARBA00022722"/>
    </source>
</evidence>
<evidence type="ECO:0000256" key="1">
    <source>
        <dbReference type="ARBA" id="ARBA00009275"/>
    </source>
</evidence>
<dbReference type="GO" id="GO:0008296">
    <property type="term" value="F:3'-5'-DNA exonuclease activity"/>
    <property type="evidence" value="ECO:0007669"/>
    <property type="project" value="TreeGrafter"/>
</dbReference>
<keyword evidence="3" id="KW-0479">Metal-binding</keyword>
<comment type="caution">
    <text evidence="5">The sequence shown here is derived from an EMBL/GenBank/DDBJ whole genome shotgun (WGS) entry which is preliminary data.</text>
</comment>
<dbReference type="PANTHER" id="PTHR10060:SF15">
    <property type="entry name" value="DEOXYRIBONUCLEASE TATDN1"/>
    <property type="match status" value="1"/>
</dbReference>
<dbReference type="SUPFAM" id="SSF51556">
    <property type="entry name" value="Metallo-dependent hydrolases"/>
    <property type="match status" value="1"/>
</dbReference>
<gene>
    <name evidence="5" type="ORF">GcM1_184016</name>
</gene>
<evidence type="ECO:0000313" key="5">
    <source>
        <dbReference type="EMBL" id="RKF81328.1"/>
    </source>
</evidence>
<dbReference type="Pfam" id="PF01026">
    <property type="entry name" value="TatD_DNase"/>
    <property type="match status" value="1"/>
</dbReference>
<proteinExistence type="inferred from homology"/>
<reference evidence="5 6" key="1">
    <citation type="journal article" date="2018" name="BMC Genomics">
        <title>Comparative genome analyses reveal sequence features reflecting distinct modes of host-adaptation between dicot and monocot powdery mildew.</title>
        <authorList>
            <person name="Wu Y."/>
            <person name="Ma X."/>
            <person name="Pan Z."/>
            <person name="Kale S.D."/>
            <person name="Song Y."/>
            <person name="King H."/>
            <person name="Zhang Q."/>
            <person name="Presley C."/>
            <person name="Deng X."/>
            <person name="Wei C.I."/>
            <person name="Xiao S."/>
        </authorList>
    </citation>
    <scope>NUCLEOTIDE SEQUENCE [LARGE SCALE GENOMIC DNA]</scope>
    <source>
        <strain evidence="5">UMSG1</strain>
    </source>
</reference>
<comment type="similarity">
    <text evidence="1">Belongs to the metallo-dependent hydrolases superfamily. TatD-type hydrolase family.</text>
</comment>
<accession>A0A420J3H4</accession>
<dbReference type="Proteomes" id="UP000285326">
    <property type="component" value="Unassembled WGS sequence"/>
</dbReference>
<dbReference type="CDD" id="cd01310">
    <property type="entry name" value="TatD_DNAse"/>
    <property type="match status" value="1"/>
</dbReference>
<organism evidence="5 6">
    <name type="scientific">Golovinomyces cichoracearum</name>
    <dbReference type="NCBI Taxonomy" id="62708"/>
    <lineage>
        <taxon>Eukaryota</taxon>
        <taxon>Fungi</taxon>
        <taxon>Dikarya</taxon>
        <taxon>Ascomycota</taxon>
        <taxon>Pezizomycotina</taxon>
        <taxon>Leotiomycetes</taxon>
        <taxon>Erysiphales</taxon>
        <taxon>Erysiphaceae</taxon>
        <taxon>Golovinomyces</taxon>
    </lineage>
</organism>
<dbReference type="GO" id="GO:0005829">
    <property type="term" value="C:cytosol"/>
    <property type="evidence" value="ECO:0007669"/>
    <property type="project" value="TreeGrafter"/>
</dbReference>
<dbReference type="PANTHER" id="PTHR10060">
    <property type="entry name" value="TATD FAMILY DEOXYRIBONUCLEASE"/>
    <property type="match status" value="1"/>
</dbReference>
<sequence length="378" mass="41922">MLKYSAHAISRISFAISKQRQTFVVAPLSRRSFSNTTVMAKSLTTKNIENCEDMQKWCARFVDIGINLTDPVYQGIYNGTTRHPPDLASVIERAKRVNCRKLIITGSDLSSSQKAIELTQRYPNTCFATVGVHPCSCTNFIKGPTSAAIQLAELAALAQSAKNSGHAVSFGEIGLDYDRLELCSKDIQLEFFERQLTVAVQVQLPLFLHSRAAHSDFMRLLGAREAELPKRGVVHSFTGSKAEMEELVSRGWHIGINGCSLKTDANCEVVRAVPLHFLHLETDGPWCEIRPSHAGARILSSFEDETLEKSSVKMLDPSIRWVKKEKWEEGCCVKGRNEPCAIPKVAWVVAGLKGVDVEIIIDAAWNNSMRIFNLGSQS</sequence>
<evidence type="ECO:0000256" key="3">
    <source>
        <dbReference type="ARBA" id="ARBA00022723"/>
    </source>
</evidence>
<keyword evidence="4" id="KW-0378">Hydrolase</keyword>
<dbReference type="GO" id="GO:0046872">
    <property type="term" value="F:metal ion binding"/>
    <property type="evidence" value="ECO:0007669"/>
    <property type="project" value="UniProtKB-KW"/>
</dbReference>